<feature type="domain" description="Fork-head" evidence="6">
    <location>
        <begin position="169"/>
        <end position="267"/>
    </location>
</feature>
<dbReference type="SUPFAM" id="SSF46785">
    <property type="entry name" value="Winged helix' DNA-binding domain"/>
    <property type="match status" value="1"/>
</dbReference>
<protein>
    <recommendedName>
        <fullName evidence="6">Fork-head domain-containing protein</fullName>
    </recommendedName>
</protein>
<dbReference type="InterPro" id="IPR036388">
    <property type="entry name" value="WH-like_DNA-bd_sf"/>
</dbReference>
<dbReference type="OrthoDB" id="5954824at2759"/>
<evidence type="ECO:0000256" key="1">
    <source>
        <dbReference type="ARBA" id="ARBA00004123"/>
    </source>
</evidence>
<evidence type="ECO:0000256" key="3">
    <source>
        <dbReference type="ARBA" id="ARBA00023242"/>
    </source>
</evidence>
<dbReference type="SMART" id="SM00339">
    <property type="entry name" value="FH"/>
    <property type="match status" value="1"/>
</dbReference>
<dbReference type="FunFam" id="1.10.10.10:FF:000260">
    <property type="entry name" value="Forkhead transcription factor (Sep1)"/>
    <property type="match status" value="1"/>
</dbReference>
<dbReference type="InterPro" id="IPR018122">
    <property type="entry name" value="TF_fork_head_CS_1"/>
</dbReference>
<proteinExistence type="predicted"/>
<dbReference type="Gene3D" id="1.10.10.10">
    <property type="entry name" value="Winged helix-like DNA-binding domain superfamily/Winged helix DNA-binding domain"/>
    <property type="match status" value="1"/>
</dbReference>
<feature type="compositionally biased region" description="Polar residues" evidence="5">
    <location>
        <begin position="1"/>
        <end position="13"/>
    </location>
</feature>
<feature type="region of interest" description="Disordered" evidence="5">
    <location>
        <begin position="104"/>
        <end position="145"/>
    </location>
</feature>
<dbReference type="AlphaFoldDB" id="A0A4T0WWG3"/>
<accession>A0A4T0WWG3</accession>
<evidence type="ECO:0000259" key="6">
    <source>
        <dbReference type="PROSITE" id="PS50039"/>
    </source>
</evidence>
<comment type="subcellular location">
    <subcellularLocation>
        <location evidence="1 4">Nucleus</location>
    </subcellularLocation>
</comment>
<keyword evidence="2 4" id="KW-0238">DNA-binding</keyword>
<dbReference type="PROSITE" id="PS50039">
    <property type="entry name" value="FORK_HEAD_3"/>
    <property type="match status" value="1"/>
</dbReference>
<name>A0A4T0WWG3_9ASCO</name>
<evidence type="ECO:0000313" key="8">
    <source>
        <dbReference type="Proteomes" id="UP000307173"/>
    </source>
</evidence>
<dbReference type="GO" id="GO:0005634">
    <property type="term" value="C:nucleus"/>
    <property type="evidence" value="ECO:0007669"/>
    <property type="project" value="UniProtKB-SubCell"/>
</dbReference>
<feature type="compositionally biased region" description="Polar residues" evidence="5">
    <location>
        <begin position="49"/>
        <end position="70"/>
    </location>
</feature>
<dbReference type="PROSITE" id="PS00657">
    <property type="entry name" value="FORK_HEAD_1"/>
    <property type="match status" value="1"/>
</dbReference>
<evidence type="ECO:0000256" key="4">
    <source>
        <dbReference type="PROSITE-ProRule" id="PRU00089"/>
    </source>
</evidence>
<dbReference type="InterPro" id="IPR050211">
    <property type="entry name" value="FOX_domain-containing"/>
</dbReference>
<dbReference type="GO" id="GO:0000978">
    <property type="term" value="F:RNA polymerase II cis-regulatory region sequence-specific DNA binding"/>
    <property type="evidence" value="ECO:0007669"/>
    <property type="project" value="TreeGrafter"/>
</dbReference>
<keyword evidence="3 4" id="KW-0539">Nucleus</keyword>
<evidence type="ECO:0000256" key="2">
    <source>
        <dbReference type="ARBA" id="ARBA00023125"/>
    </source>
</evidence>
<evidence type="ECO:0000256" key="5">
    <source>
        <dbReference type="SAM" id="MobiDB-lite"/>
    </source>
</evidence>
<feature type="compositionally biased region" description="Polar residues" evidence="5">
    <location>
        <begin position="276"/>
        <end position="285"/>
    </location>
</feature>
<feature type="compositionally biased region" description="Low complexity" evidence="5">
    <location>
        <begin position="14"/>
        <end position="40"/>
    </location>
</feature>
<dbReference type="PANTHER" id="PTHR11829">
    <property type="entry name" value="FORKHEAD BOX PROTEIN"/>
    <property type="match status" value="1"/>
</dbReference>
<gene>
    <name evidence="7" type="ORF">CANINC_004286</name>
</gene>
<dbReference type="InterPro" id="IPR001766">
    <property type="entry name" value="Fork_head_dom"/>
</dbReference>
<feature type="compositionally biased region" description="Acidic residues" evidence="5">
    <location>
        <begin position="288"/>
        <end position="304"/>
    </location>
</feature>
<keyword evidence="8" id="KW-1185">Reference proteome</keyword>
<evidence type="ECO:0000313" key="7">
    <source>
        <dbReference type="EMBL" id="TID15757.1"/>
    </source>
</evidence>
<dbReference type="EMBL" id="SELW01000652">
    <property type="protein sequence ID" value="TID15757.1"/>
    <property type="molecule type" value="Genomic_DNA"/>
</dbReference>
<sequence length="587" mass="65836">MVDQSVSSSPLTMSSFEKSSTTSFSSNELTLLPPATLSSPVKRSHLKTPPSSTLRENNSSSLKNGNILSQQNSIERKNVNGLLSPEFSSPNLYASNIHISVISDSPVGKDDEKENNLPLPAPIFKKKRQADSSLNTSNKRSKHFKSNSSDFILPLPEEMPPINFTSDAKPPYSYATLIGMALLRSPERRLTLAEIYQWITDNFKYYKKGDVGWQNSIRHNLSLNKAFEKTEKSKEKKGHFWQIVPGYEHNYCNIKEIKRGSTSTNRKSIKCADPSTPKSLSTVNSDTDTYDDNDDDYDDDDDDEDNHIVELASVYTKKADSNFLQTPTLSEQYKLLNRRNLSHIYDNSLKHNRTISDGLNSIPELSMSLNASPIFVPFDASPSISRGAIGSSEFTSSFSCQSNFELSPMKLTDPDPIGPILEPMTPNKSNHRVQLPSISKHLTLPIPTLTSTENSNSFGILHPNLSSVQFKHSTPIRYTNTPISNNQNIPHSNNSKKLWASPSYLDDFYTSPITHGRKHSYQSKLYPPSSSQSSRNYHHRLIPSNIQLSPIPSVKRRLNMMNNGYSTNDIFGIDICTIHNNEYDDST</sequence>
<dbReference type="PANTHER" id="PTHR11829:SF343">
    <property type="entry name" value="FORK-HEAD DOMAIN-CONTAINING PROTEIN"/>
    <property type="match status" value="1"/>
</dbReference>
<feature type="region of interest" description="Disordered" evidence="5">
    <location>
        <begin position="263"/>
        <end position="304"/>
    </location>
</feature>
<comment type="caution">
    <text evidence="7">The sequence shown here is derived from an EMBL/GenBank/DDBJ whole genome shotgun (WGS) entry which is preliminary data.</text>
</comment>
<feature type="region of interest" description="Disordered" evidence="5">
    <location>
        <begin position="1"/>
        <end position="70"/>
    </location>
</feature>
<dbReference type="Proteomes" id="UP000307173">
    <property type="component" value="Unassembled WGS sequence"/>
</dbReference>
<dbReference type="InterPro" id="IPR030456">
    <property type="entry name" value="TF_fork_head_CS_2"/>
</dbReference>
<dbReference type="PRINTS" id="PR00053">
    <property type="entry name" value="FORKHEAD"/>
</dbReference>
<dbReference type="InterPro" id="IPR036390">
    <property type="entry name" value="WH_DNA-bd_sf"/>
</dbReference>
<dbReference type="Pfam" id="PF00250">
    <property type="entry name" value="Forkhead"/>
    <property type="match status" value="1"/>
</dbReference>
<dbReference type="GO" id="GO:0001228">
    <property type="term" value="F:DNA-binding transcription activator activity, RNA polymerase II-specific"/>
    <property type="evidence" value="ECO:0007669"/>
    <property type="project" value="UniProtKB-ARBA"/>
</dbReference>
<feature type="DNA-binding region" description="Fork-head" evidence="4">
    <location>
        <begin position="169"/>
        <end position="267"/>
    </location>
</feature>
<reference evidence="7 8" key="1">
    <citation type="journal article" date="2019" name="Front. Genet.">
        <title>Whole-Genome Sequencing of the Opportunistic Yeast Pathogen Candida inconspicua Uncovers Its Hybrid Origin.</title>
        <authorList>
            <person name="Mixao V."/>
            <person name="Hansen A.P."/>
            <person name="Saus E."/>
            <person name="Boekhout T."/>
            <person name="Lass-Florl C."/>
            <person name="Gabaldon T."/>
        </authorList>
    </citation>
    <scope>NUCLEOTIDE SEQUENCE [LARGE SCALE GENOMIC DNA]</scope>
    <source>
        <strain evidence="7 8">CBS 180</strain>
    </source>
</reference>
<organism evidence="7 8">
    <name type="scientific">Pichia inconspicua</name>
    <dbReference type="NCBI Taxonomy" id="52247"/>
    <lineage>
        <taxon>Eukaryota</taxon>
        <taxon>Fungi</taxon>
        <taxon>Dikarya</taxon>
        <taxon>Ascomycota</taxon>
        <taxon>Saccharomycotina</taxon>
        <taxon>Pichiomycetes</taxon>
        <taxon>Pichiales</taxon>
        <taxon>Pichiaceae</taxon>
        <taxon>Pichia</taxon>
    </lineage>
</organism>
<dbReference type="CDD" id="cd00059">
    <property type="entry name" value="FH_FOX"/>
    <property type="match status" value="1"/>
</dbReference>
<dbReference type="STRING" id="52247.A0A4T0WWG3"/>
<dbReference type="PROSITE" id="PS00658">
    <property type="entry name" value="FORK_HEAD_2"/>
    <property type="match status" value="1"/>
</dbReference>